<sequence>MTVMVDLPDHIRARCGELGDGVLYAIKTLARQLAEDPRLGERAGRLGLYVATIDGDAFDACPPLIVRYAYGPPLLDADRVEIRGIEASGPLPDTSEPAAPPAQPDPRIEQIAARQVSEAWRRIVSWLEQHAPATHGALLPGASTDEIVALEQALGLRIPAELRALWLLCAGGKDTAGAALMPDTGWALMPLDTVVSVYRRHREHQRDLQAQQGFEEATVWKPSWIPFCSWSVTDTSYGLFLDAETGMIGHWDDTSVRTLGDQTLSMLLEEMADKLEHPQLATGYLPGLIGGRLVWGPPLAADEAAMWQQFTG</sequence>
<reference evidence="2 3" key="1">
    <citation type="journal article" date="2019" name="Int. J. Syst. Evol. Microbiol.">
        <title>The Global Catalogue of Microorganisms (GCM) 10K type strain sequencing project: providing services to taxonomists for standard genome sequencing and annotation.</title>
        <authorList>
            <consortium name="The Broad Institute Genomics Platform"/>
            <consortium name="The Broad Institute Genome Sequencing Center for Infectious Disease"/>
            <person name="Wu L."/>
            <person name="Ma J."/>
        </authorList>
    </citation>
    <scope>NUCLEOTIDE SEQUENCE [LARGE SCALE GENOMIC DNA]</scope>
    <source>
        <strain evidence="2 3">JCM 6924</strain>
    </source>
</reference>
<proteinExistence type="predicted"/>
<dbReference type="EMBL" id="BAAATM010000027">
    <property type="protein sequence ID" value="GAA2558152.1"/>
    <property type="molecule type" value="Genomic_DNA"/>
</dbReference>
<dbReference type="SUPFAM" id="SSF160631">
    <property type="entry name" value="SMI1/KNR4-like"/>
    <property type="match status" value="1"/>
</dbReference>
<dbReference type="SMART" id="SM00860">
    <property type="entry name" value="SMI1_KNR4"/>
    <property type="match status" value="1"/>
</dbReference>
<accession>A0ABN3P3Y2</accession>
<protein>
    <recommendedName>
        <fullName evidence="1">Knr4/Smi1-like domain-containing protein</fullName>
    </recommendedName>
</protein>
<evidence type="ECO:0000259" key="1">
    <source>
        <dbReference type="SMART" id="SM00860"/>
    </source>
</evidence>
<dbReference type="Pfam" id="PF09346">
    <property type="entry name" value="SMI1_KNR4"/>
    <property type="match status" value="1"/>
</dbReference>
<keyword evidence="3" id="KW-1185">Reference proteome</keyword>
<dbReference type="InterPro" id="IPR037883">
    <property type="entry name" value="Knr4/Smi1-like_sf"/>
</dbReference>
<evidence type="ECO:0000313" key="2">
    <source>
        <dbReference type="EMBL" id="GAA2558152.1"/>
    </source>
</evidence>
<dbReference type="Proteomes" id="UP001501095">
    <property type="component" value="Unassembled WGS sequence"/>
</dbReference>
<organism evidence="2 3">
    <name type="scientific">Streptomyces levis</name>
    <dbReference type="NCBI Taxonomy" id="285566"/>
    <lineage>
        <taxon>Bacteria</taxon>
        <taxon>Bacillati</taxon>
        <taxon>Actinomycetota</taxon>
        <taxon>Actinomycetes</taxon>
        <taxon>Kitasatosporales</taxon>
        <taxon>Streptomycetaceae</taxon>
        <taxon>Streptomyces</taxon>
    </lineage>
</organism>
<evidence type="ECO:0000313" key="3">
    <source>
        <dbReference type="Proteomes" id="UP001501095"/>
    </source>
</evidence>
<gene>
    <name evidence="2" type="ORF">GCM10010423_69960</name>
</gene>
<dbReference type="InterPro" id="IPR018958">
    <property type="entry name" value="Knr4/Smi1-like_dom"/>
</dbReference>
<comment type="caution">
    <text evidence="2">The sequence shown here is derived from an EMBL/GenBank/DDBJ whole genome shotgun (WGS) entry which is preliminary data.</text>
</comment>
<feature type="domain" description="Knr4/Smi1-like" evidence="1">
    <location>
        <begin position="141"/>
        <end position="270"/>
    </location>
</feature>
<name>A0ABN3P3Y2_9ACTN</name>